<evidence type="ECO:0000256" key="1">
    <source>
        <dbReference type="ARBA" id="ARBA00009981"/>
    </source>
</evidence>
<dbReference type="RefSeq" id="WP_171226686.1">
    <property type="nucleotide sequence ID" value="NZ_CP053085.1"/>
</dbReference>
<dbReference type="InterPro" id="IPR006442">
    <property type="entry name" value="Antitoxin_Phd/YefM"/>
</dbReference>
<reference evidence="3 4" key="1">
    <citation type="submission" date="2020-05" db="EMBL/GenBank/DDBJ databases">
        <title>Complete genome sequence of Gemmatimonas greenlandica TET16.</title>
        <authorList>
            <person name="Zeng Y."/>
        </authorList>
    </citation>
    <scope>NUCLEOTIDE SEQUENCE [LARGE SCALE GENOMIC DNA]</scope>
    <source>
        <strain evidence="3 4">TET16</strain>
    </source>
</reference>
<name>A0A6M4IWI2_9BACT</name>
<protein>
    <recommendedName>
        <fullName evidence="2">Antitoxin</fullName>
    </recommendedName>
</protein>
<dbReference type="KEGG" id="ggr:HKW67_17890"/>
<comment type="function">
    <text evidence="2">Antitoxin component of a type II toxin-antitoxin (TA) system.</text>
</comment>
<keyword evidence="4" id="KW-1185">Reference proteome</keyword>
<gene>
    <name evidence="3" type="ORF">HKW67_17890</name>
</gene>
<dbReference type="Proteomes" id="UP000500938">
    <property type="component" value="Chromosome"/>
</dbReference>
<dbReference type="AlphaFoldDB" id="A0A6M4IWI2"/>
<comment type="similarity">
    <text evidence="1 2">Belongs to the phD/YefM antitoxin family.</text>
</comment>
<dbReference type="Gene3D" id="3.40.1620.10">
    <property type="entry name" value="YefM-like domain"/>
    <property type="match status" value="1"/>
</dbReference>
<organism evidence="3 4">
    <name type="scientific">Gemmatimonas groenlandica</name>
    <dbReference type="NCBI Taxonomy" id="2732249"/>
    <lineage>
        <taxon>Bacteria</taxon>
        <taxon>Pseudomonadati</taxon>
        <taxon>Gemmatimonadota</taxon>
        <taxon>Gemmatimonadia</taxon>
        <taxon>Gemmatimonadales</taxon>
        <taxon>Gemmatimonadaceae</taxon>
        <taxon>Gemmatimonas</taxon>
    </lineage>
</organism>
<dbReference type="EMBL" id="CP053085">
    <property type="protein sequence ID" value="QJR37252.1"/>
    <property type="molecule type" value="Genomic_DNA"/>
</dbReference>
<dbReference type="NCBIfam" id="TIGR01552">
    <property type="entry name" value="phd_fam"/>
    <property type="match status" value="1"/>
</dbReference>
<proteinExistence type="inferred from homology"/>
<dbReference type="Pfam" id="PF02604">
    <property type="entry name" value="PhdYeFM_antitox"/>
    <property type="match status" value="1"/>
</dbReference>
<dbReference type="InterPro" id="IPR036165">
    <property type="entry name" value="YefM-like_sf"/>
</dbReference>
<sequence>MPTIPISEAKARLAALVREVAASGEGYVISVNGHPMAELRPFVPVPTPGRFKDAIRFSDDAFAPLSNEDAEASGL</sequence>
<evidence type="ECO:0000313" key="3">
    <source>
        <dbReference type="EMBL" id="QJR37252.1"/>
    </source>
</evidence>
<accession>A0A6M4IWI2</accession>
<dbReference type="SUPFAM" id="SSF143120">
    <property type="entry name" value="YefM-like"/>
    <property type="match status" value="1"/>
</dbReference>
<evidence type="ECO:0000313" key="4">
    <source>
        <dbReference type="Proteomes" id="UP000500938"/>
    </source>
</evidence>
<evidence type="ECO:0000256" key="2">
    <source>
        <dbReference type="RuleBase" id="RU362080"/>
    </source>
</evidence>